<dbReference type="Proteomes" id="UP000730481">
    <property type="component" value="Unassembled WGS sequence"/>
</dbReference>
<dbReference type="AlphaFoldDB" id="A0A9P5AHF0"/>
<accession>A0A9P5AHF0</accession>
<dbReference type="OrthoDB" id="5034114at2759"/>
<sequence>MTDRQDEPEYCQYYRTKYYVEVSKLPKNASGKVYGPALGPPPPAPTFKEFRPKTPRPGTPRPVGDRPLEIPGKGIFNVNWEKNMRRVFGPEFVHNWRHLGDMTWVCITFCRNKPARGRMNRTWTVEEIEKFGRLSVWGVHQDVIEALIGWQSQWFHESEAHHYVEAVWDEMRYIPTSEEHWRALMA</sequence>
<comment type="caution">
    <text evidence="2">The sequence shown here is derived from an EMBL/GenBank/DDBJ whole genome shotgun (WGS) entry which is preliminary data.</text>
</comment>
<gene>
    <name evidence="2" type="ORF">FBEOM_7458</name>
</gene>
<proteinExistence type="predicted"/>
<reference evidence="2" key="1">
    <citation type="journal article" date="2017" name="Mycologia">
        <title>Fusarium algeriense, sp. nov., a novel toxigenic crown rot pathogen of durum wheat from Algeria is nested in the Fusarium burgessii species complex.</title>
        <authorList>
            <person name="Laraba I."/>
            <person name="Keddad A."/>
            <person name="Boureghda H."/>
            <person name="Abdallah N."/>
            <person name="Vaughan M.M."/>
            <person name="Proctor R.H."/>
            <person name="Busman M."/>
            <person name="O'Donnell K."/>
        </authorList>
    </citation>
    <scope>NUCLEOTIDE SEQUENCE</scope>
    <source>
        <strain evidence="2">NRRL 25174</strain>
    </source>
</reference>
<name>A0A9P5AHF0_9HYPO</name>
<protein>
    <submittedName>
        <fullName evidence="2">Uncharacterized protein</fullName>
    </submittedName>
</protein>
<evidence type="ECO:0000256" key="1">
    <source>
        <dbReference type="SAM" id="MobiDB-lite"/>
    </source>
</evidence>
<dbReference type="EMBL" id="PVQB02000338">
    <property type="protein sequence ID" value="KAF4338641.1"/>
    <property type="molecule type" value="Genomic_DNA"/>
</dbReference>
<organism evidence="2 3">
    <name type="scientific">Fusarium beomiforme</name>
    <dbReference type="NCBI Taxonomy" id="44412"/>
    <lineage>
        <taxon>Eukaryota</taxon>
        <taxon>Fungi</taxon>
        <taxon>Dikarya</taxon>
        <taxon>Ascomycota</taxon>
        <taxon>Pezizomycotina</taxon>
        <taxon>Sordariomycetes</taxon>
        <taxon>Hypocreomycetidae</taxon>
        <taxon>Hypocreales</taxon>
        <taxon>Nectriaceae</taxon>
        <taxon>Fusarium</taxon>
        <taxon>Fusarium burgessii species complex</taxon>
    </lineage>
</organism>
<feature type="region of interest" description="Disordered" evidence="1">
    <location>
        <begin position="31"/>
        <end position="68"/>
    </location>
</feature>
<evidence type="ECO:0000313" key="3">
    <source>
        <dbReference type="Proteomes" id="UP000730481"/>
    </source>
</evidence>
<evidence type="ECO:0000313" key="2">
    <source>
        <dbReference type="EMBL" id="KAF4338641.1"/>
    </source>
</evidence>
<keyword evidence="3" id="KW-1185">Reference proteome</keyword>
<reference evidence="2" key="2">
    <citation type="submission" date="2020-02" db="EMBL/GenBank/DDBJ databases">
        <title>Identification and distribution of gene clusters putatively required for synthesis of sphingolipid metabolism inhibitors in phylogenetically diverse species of the filamentous fungus Fusarium.</title>
        <authorList>
            <person name="Kim H.-S."/>
            <person name="Busman M."/>
            <person name="Brown D.W."/>
            <person name="Divon H."/>
            <person name="Uhlig S."/>
            <person name="Proctor R.H."/>
        </authorList>
    </citation>
    <scope>NUCLEOTIDE SEQUENCE</scope>
    <source>
        <strain evidence="2">NRRL 25174</strain>
    </source>
</reference>